<name>A0A1W7R960_9SCOR</name>
<sequence>MKLVFGIFVTVIVMLSFGLVDSGMLEERHWDFVCGSSDETVERLYNCYFEMFPNLVNSYNNLKLCTGMSFPEIIKTFCNERVFIKSKEGNLLLSCLTKDPEFYRKRDDKPNGMIKCIEKEPLFQNRASE</sequence>
<reference evidence="2" key="1">
    <citation type="submission" date="2016-11" db="EMBL/GenBank/DDBJ databases">
        <title>Venom-gland transcriptomics and venom proteomics of the black-back scorpion (Hadrurus spadix) reveal detectability challenges and an unexplored realm of animal toxin diversity.</title>
        <authorList>
            <person name="Rokyta D.R."/>
            <person name="Ward M.J."/>
        </authorList>
    </citation>
    <scope>NUCLEOTIDE SEQUENCE</scope>
    <source>
        <tissue evidence="2">Venom gland</tissue>
    </source>
</reference>
<keyword evidence="1" id="KW-0732">Signal</keyword>
<proteinExistence type="predicted"/>
<protein>
    <submittedName>
        <fullName evidence="2">Venom protein</fullName>
    </submittedName>
</protein>
<dbReference type="AlphaFoldDB" id="A0A1W7R960"/>
<organism evidence="2">
    <name type="scientific">Hadrurus spadix</name>
    <dbReference type="NCBI Taxonomy" id="141984"/>
    <lineage>
        <taxon>Eukaryota</taxon>
        <taxon>Metazoa</taxon>
        <taxon>Ecdysozoa</taxon>
        <taxon>Arthropoda</taxon>
        <taxon>Chelicerata</taxon>
        <taxon>Arachnida</taxon>
        <taxon>Scorpiones</taxon>
        <taxon>Iurida</taxon>
        <taxon>Iuroidea</taxon>
        <taxon>Hadrurus</taxon>
    </lineage>
</organism>
<evidence type="ECO:0000313" key="2">
    <source>
        <dbReference type="EMBL" id="JAV47682.1"/>
    </source>
</evidence>
<feature type="chain" id="PRO_5012145278" evidence="1">
    <location>
        <begin position="23"/>
        <end position="129"/>
    </location>
</feature>
<evidence type="ECO:0000256" key="1">
    <source>
        <dbReference type="SAM" id="SignalP"/>
    </source>
</evidence>
<accession>A0A1W7R960</accession>
<dbReference type="EMBL" id="GFAH01000707">
    <property type="protein sequence ID" value="JAV47682.1"/>
    <property type="molecule type" value="Transcribed_RNA"/>
</dbReference>
<feature type="signal peptide" evidence="1">
    <location>
        <begin position="1"/>
        <end position="22"/>
    </location>
</feature>